<gene>
    <name evidence="1" type="ORF">SAMN05444372_106130</name>
</gene>
<sequence>MVVKRLTFNMTFNRKCMPRQNFFIHFIILYLPTVKKGSLLLSLDKTKINIKICTM</sequence>
<protein>
    <submittedName>
        <fullName evidence="1">Uncharacterized protein</fullName>
    </submittedName>
</protein>
<organism evidence="1 2">
    <name type="scientific">Flavobacterium micromati</name>
    <dbReference type="NCBI Taxonomy" id="229205"/>
    <lineage>
        <taxon>Bacteria</taxon>
        <taxon>Pseudomonadati</taxon>
        <taxon>Bacteroidota</taxon>
        <taxon>Flavobacteriia</taxon>
        <taxon>Flavobacteriales</taxon>
        <taxon>Flavobacteriaceae</taxon>
        <taxon>Flavobacterium</taxon>
    </lineage>
</organism>
<reference evidence="2" key="1">
    <citation type="submission" date="2016-11" db="EMBL/GenBank/DDBJ databases">
        <authorList>
            <person name="Varghese N."/>
            <person name="Submissions S."/>
        </authorList>
    </citation>
    <scope>NUCLEOTIDE SEQUENCE [LARGE SCALE GENOMIC DNA]</scope>
    <source>
        <strain evidence="2">DSM 17659</strain>
    </source>
</reference>
<keyword evidence="2" id="KW-1185">Reference proteome</keyword>
<dbReference type="EMBL" id="FQWF01000006">
    <property type="protein sequence ID" value="SHG48094.1"/>
    <property type="molecule type" value="Genomic_DNA"/>
</dbReference>
<evidence type="ECO:0000313" key="1">
    <source>
        <dbReference type="EMBL" id="SHG48094.1"/>
    </source>
</evidence>
<name>A0A1M5K5S7_9FLAO</name>
<dbReference type="AlphaFoldDB" id="A0A1M5K5S7"/>
<dbReference type="Proteomes" id="UP000184020">
    <property type="component" value="Unassembled WGS sequence"/>
</dbReference>
<accession>A0A1M5K5S7</accession>
<evidence type="ECO:0000313" key="2">
    <source>
        <dbReference type="Proteomes" id="UP000184020"/>
    </source>
</evidence>
<proteinExistence type="predicted"/>